<accession>A0ABR8DFZ7</accession>
<evidence type="ECO:0000313" key="3">
    <source>
        <dbReference type="Proteomes" id="UP000661112"/>
    </source>
</evidence>
<protein>
    <submittedName>
        <fullName evidence="2">Uncharacterized protein</fullName>
    </submittedName>
</protein>
<dbReference type="RefSeq" id="WP_190480485.1">
    <property type="nucleotide sequence ID" value="NZ_JACJSG010000098.1"/>
</dbReference>
<name>A0ABR8DFZ7_9NOST</name>
<reference evidence="2 3" key="1">
    <citation type="journal article" date="2020" name="ISME J.">
        <title>Comparative genomics reveals insights into cyanobacterial evolution and habitat adaptation.</title>
        <authorList>
            <person name="Chen M.Y."/>
            <person name="Teng W.K."/>
            <person name="Zhao L."/>
            <person name="Hu C.X."/>
            <person name="Zhou Y.K."/>
            <person name="Han B.P."/>
            <person name="Song L.R."/>
            <person name="Shu W.S."/>
        </authorList>
    </citation>
    <scope>NUCLEOTIDE SEQUENCE [LARGE SCALE GENOMIC DNA]</scope>
    <source>
        <strain evidence="2 3">FACHB-119</strain>
    </source>
</reference>
<keyword evidence="3" id="KW-1185">Reference proteome</keyword>
<gene>
    <name evidence="2" type="ORF">H6G83_34065</name>
</gene>
<feature type="region of interest" description="Disordered" evidence="1">
    <location>
        <begin position="14"/>
        <end position="64"/>
    </location>
</feature>
<dbReference type="EMBL" id="JACJSG010000098">
    <property type="protein sequence ID" value="MBD2505564.1"/>
    <property type="molecule type" value="Genomic_DNA"/>
</dbReference>
<proteinExistence type="predicted"/>
<sequence length="64" mass="7175">MSLCFGTRKIYVRSPIQRPREPRRSPEKDGTCIERGCHSSGFPTPCPNEASSNPTPMRENLGLQ</sequence>
<comment type="caution">
    <text evidence="2">The sequence shown here is derived from an EMBL/GenBank/DDBJ whole genome shotgun (WGS) entry which is preliminary data.</text>
</comment>
<evidence type="ECO:0000313" key="2">
    <source>
        <dbReference type="EMBL" id="MBD2505564.1"/>
    </source>
</evidence>
<feature type="compositionally biased region" description="Basic and acidic residues" evidence="1">
    <location>
        <begin position="18"/>
        <end position="37"/>
    </location>
</feature>
<dbReference type="Proteomes" id="UP000661112">
    <property type="component" value="Unassembled WGS sequence"/>
</dbReference>
<organism evidence="2 3">
    <name type="scientific">Anabaena azotica FACHB-119</name>
    <dbReference type="NCBI Taxonomy" id="947527"/>
    <lineage>
        <taxon>Bacteria</taxon>
        <taxon>Bacillati</taxon>
        <taxon>Cyanobacteriota</taxon>
        <taxon>Cyanophyceae</taxon>
        <taxon>Nostocales</taxon>
        <taxon>Nostocaceae</taxon>
        <taxon>Anabaena</taxon>
        <taxon>Anabaena azotica</taxon>
    </lineage>
</organism>
<evidence type="ECO:0000256" key="1">
    <source>
        <dbReference type="SAM" id="MobiDB-lite"/>
    </source>
</evidence>